<dbReference type="SMART" id="SM00320">
    <property type="entry name" value="WD40"/>
    <property type="match status" value="3"/>
</dbReference>
<dbReference type="AlphaFoldDB" id="A0AAV4GDI4"/>
<dbReference type="InterPro" id="IPR001680">
    <property type="entry name" value="WD40_rpt"/>
</dbReference>
<keyword evidence="5" id="KW-1185">Reference proteome</keyword>
<comment type="caution">
    <text evidence="4">The sequence shown here is derived from an EMBL/GenBank/DDBJ whole genome shotgun (WGS) entry which is preliminary data.</text>
</comment>
<evidence type="ECO:0000256" key="2">
    <source>
        <dbReference type="ARBA" id="ARBA00023163"/>
    </source>
</evidence>
<dbReference type="SUPFAM" id="SSF50978">
    <property type="entry name" value="WD40 repeat-like"/>
    <property type="match status" value="1"/>
</dbReference>
<reference evidence="4 5" key="1">
    <citation type="journal article" date="2021" name="Elife">
        <title>Chloroplast acquisition without the gene transfer in kleptoplastic sea slugs, Plakobranchus ocellatus.</title>
        <authorList>
            <person name="Maeda T."/>
            <person name="Takahashi S."/>
            <person name="Yoshida T."/>
            <person name="Shimamura S."/>
            <person name="Takaki Y."/>
            <person name="Nagai Y."/>
            <person name="Toyoda A."/>
            <person name="Suzuki Y."/>
            <person name="Arimoto A."/>
            <person name="Ishii H."/>
            <person name="Satoh N."/>
            <person name="Nishiyama T."/>
            <person name="Hasebe M."/>
            <person name="Maruyama T."/>
            <person name="Minagawa J."/>
            <person name="Obokata J."/>
            <person name="Shigenobu S."/>
        </authorList>
    </citation>
    <scope>NUCLEOTIDE SEQUENCE [LARGE SCALE GENOMIC DNA]</scope>
</reference>
<evidence type="ECO:0000256" key="1">
    <source>
        <dbReference type="ARBA" id="ARBA00004123"/>
    </source>
</evidence>
<dbReference type="InterPro" id="IPR036322">
    <property type="entry name" value="WD40_repeat_dom_sf"/>
</dbReference>
<gene>
    <name evidence="4" type="ORF">ElyMa_005969600</name>
</gene>
<organism evidence="4 5">
    <name type="scientific">Elysia marginata</name>
    <dbReference type="NCBI Taxonomy" id="1093978"/>
    <lineage>
        <taxon>Eukaryota</taxon>
        <taxon>Metazoa</taxon>
        <taxon>Spiralia</taxon>
        <taxon>Lophotrochozoa</taxon>
        <taxon>Mollusca</taxon>
        <taxon>Gastropoda</taxon>
        <taxon>Heterobranchia</taxon>
        <taxon>Euthyneura</taxon>
        <taxon>Panpulmonata</taxon>
        <taxon>Sacoglossa</taxon>
        <taxon>Placobranchoidea</taxon>
        <taxon>Plakobranchidae</taxon>
        <taxon>Elysia</taxon>
    </lineage>
</organism>
<dbReference type="EMBL" id="BMAT01011990">
    <property type="protein sequence ID" value="GFR83191.1"/>
    <property type="molecule type" value="Genomic_DNA"/>
</dbReference>
<comment type="subcellular location">
    <subcellularLocation>
        <location evidence="1">Nucleus</location>
    </subcellularLocation>
</comment>
<dbReference type="PANTHER" id="PTHR15052:SF2">
    <property type="entry name" value="GENERAL TRANSCRIPTION FACTOR 3C POLYPEPTIDE 2"/>
    <property type="match status" value="1"/>
</dbReference>
<protein>
    <submittedName>
        <fullName evidence="4">General transcription factor 3C polypeptide 2</fullName>
    </submittedName>
</protein>
<keyword evidence="2" id="KW-0804">Transcription</keyword>
<name>A0AAV4GDI4_9GAST</name>
<dbReference type="PANTHER" id="PTHR15052">
    <property type="entry name" value="RNA POLYMERASE III TRANSCRIPTION INITIATION FACTOR COMPLEX SUBUNIT"/>
    <property type="match status" value="1"/>
</dbReference>
<feature type="non-terminal residue" evidence="4">
    <location>
        <position position="1"/>
    </location>
</feature>
<dbReference type="InterPro" id="IPR015943">
    <property type="entry name" value="WD40/YVTN_repeat-like_dom_sf"/>
</dbReference>
<proteinExistence type="predicted"/>
<feature type="non-terminal residue" evidence="4">
    <location>
        <position position="335"/>
    </location>
</feature>
<dbReference type="GO" id="GO:0005634">
    <property type="term" value="C:nucleus"/>
    <property type="evidence" value="ECO:0007669"/>
    <property type="project" value="UniProtKB-SubCell"/>
</dbReference>
<dbReference type="InterPro" id="IPR052416">
    <property type="entry name" value="GTF3C_component"/>
</dbReference>
<evidence type="ECO:0000313" key="4">
    <source>
        <dbReference type="EMBL" id="GFR83191.1"/>
    </source>
</evidence>
<evidence type="ECO:0000313" key="5">
    <source>
        <dbReference type="Proteomes" id="UP000762676"/>
    </source>
</evidence>
<evidence type="ECO:0000256" key="3">
    <source>
        <dbReference type="ARBA" id="ARBA00023242"/>
    </source>
</evidence>
<sequence>NYVCSTGAPIWALEWCPLPSDTSSDQVVAVAVDSLDIPTDSNKAVAGRGVVQFWSLRDVKQEDSLTSNADQCSAPDVSLWCCLAHDAGRVRSLAWCPENLSEQNQNKRLDSCLPRLGILALACSNGTVQVFSVPQLDSLLAAHSEQSSSFSSSSMVLMVKPKASLSLELNSRPTYCGQCLALAWQQGGHFRYIAAGYSTGMVVIWDLQNTSPLLSRSDSIMRPLRSFQLHGSSVISLAWCPQLPDLLASSSMDFTVCLTDVGRPAAIHADKRQIQPSVFRSLRWAGPLYFGLLCGEESLSVSSECGMQYLGLCHMGLGRKMDSEFLIHNNTATTW</sequence>
<dbReference type="Pfam" id="PF00400">
    <property type="entry name" value="WD40"/>
    <property type="match status" value="1"/>
</dbReference>
<keyword evidence="3" id="KW-0539">Nucleus</keyword>
<dbReference type="Gene3D" id="2.130.10.10">
    <property type="entry name" value="YVTN repeat-like/Quinoprotein amine dehydrogenase"/>
    <property type="match status" value="1"/>
</dbReference>
<dbReference type="GO" id="GO:0006383">
    <property type="term" value="P:transcription by RNA polymerase III"/>
    <property type="evidence" value="ECO:0007669"/>
    <property type="project" value="TreeGrafter"/>
</dbReference>
<dbReference type="GO" id="GO:0000127">
    <property type="term" value="C:transcription factor TFIIIC complex"/>
    <property type="evidence" value="ECO:0007669"/>
    <property type="project" value="TreeGrafter"/>
</dbReference>
<accession>A0AAV4GDI4</accession>
<dbReference type="Proteomes" id="UP000762676">
    <property type="component" value="Unassembled WGS sequence"/>
</dbReference>